<dbReference type="GO" id="GO:0005524">
    <property type="term" value="F:ATP binding"/>
    <property type="evidence" value="ECO:0007669"/>
    <property type="project" value="UniProtKB-KW"/>
</dbReference>
<dbReference type="PANTHER" id="PTHR44858">
    <property type="entry name" value="TETRATRICOPEPTIDE REPEAT PROTEIN 6"/>
    <property type="match status" value="1"/>
</dbReference>
<reference evidence="3 4" key="1">
    <citation type="submission" date="2018-07" db="EMBL/GenBank/DDBJ databases">
        <title>Exploring interactions and the metabolic potential of the ultra-small soil bacteria Hylemonella gracilis.</title>
        <authorList>
            <person name="Tyc O."/>
            <person name="Kulkarni P."/>
            <person name="Gawehns F."/>
            <person name="Hundscheid M."/>
            <person name="Zweers H."/>
            <person name="Garbeva P."/>
        </authorList>
    </citation>
    <scope>NUCLEOTIDE SEQUENCE [LARGE SCALE GENOMIC DNA]</scope>
    <source>
        <strain evidence="3 4">NS1</strain>
    </source>
</reference>
<accession>A0A4P6UID1</accession>
<dbReference type="Proteomes" id="UP000292939">
    <property type="component" value="Chromosome"/>
</dbReference>
<dbReference type="EMBL" id="CP031395">
    <property type="protein sequence ID" value="QBK03785.1"/>
    <property type="molecule type" value="Genomic_DNA"/>
</dbReference>
<dbReference type="Gene3D" id="1.25.40.10">
    <property type="entry name" value="Tetratricopeptide repeat domain"/>
    <property type="match status" value="1"/>
</dbReference>
<organism evidence="3 4">
    <name type="scientific">Hylemonella gracilis</name>
    <dbReference type="NCBI Taxonomy" id="80880"/>
    <lineage>
        <taxon>Bacteria</taxon>
        <taxon>Pseudomonadati</taxon>
        <taxon>Pseudomonadota</taxon>
        <taxon>Betaproteobacteria</taxon>
        <taxon>Burkholderiales</taxon>
        <taxon>Comamonadaceae</taxon>
        <taxon>Hylemonella</taxon>
    </lineage>
</organism>
<evidence type="ECO:0000313" key="3">
    <source>
        <dbReference type="EMBL" id="QBK03785.1"/>
    </source>
</evidence>
<protein>
    <submittedName>
        <fullName evidence="3">ATP-binding protein</fullName>
    </submittedName>
</protein>
<evidence type="ECO:0000256" key="2">
    <source>
        <dbReference type="ARBA" id="ARBA00022803"/>
    </source>
</evidence>
<evidence type="ECO:0000313" key="4">
    <source>
        <dbReference type="Proteomes" id="UP000292939"/>
    </source>
</evidence>
<dbReference type="Gene3D" id="3.40.50.300">
    <property type="entry name" value="P-loop containing nucleotide triphosphate hydrolases"/>
    <property type="match status" value="1"/>
</dbReference>
<dbReference type="KEGG" id="hgr:DW355_02465"/>
<dbReference type="AlphaFoldDB" id="A0A4P6UID1"/>
<dbReference type="InterPro" id="IPR050498">
    <property type="entry name" value="Ycf3"/>
</dbReference>
<dbReference type="InterPro" id="IPR027417">
    <property type="entry name" value="P-loop_NTPase"/>
</dbReference>
<dbReference type="PANTHER" id="PTHR44858:SF1">
    <property type="entry name" value="UDP-N-ACETYLGLUCOSAMINE--PEPTIDE N-ACETYLGLUCOSAMINYLTRANSFERASE SPINDLY-RELATED"/>
    <property type="match status" value="1"/>
</dbReference>
<dbReference type="SUPFAM" id="SSF48452">
    <property type="entry name" value="TPR-like"/>
    <property type="match status" value="1"/>
</dbReference>
<keyword evidence="1" id="KW-0677">Repeat</keyword>
<sequence>MQGILETRVRGAEQLKTDENVRAAVLGLMRITLQHACVVLGEWIANTLRADPSKLQKFTGVDLKDFVAPADGELIGLLSELLVAVENLGWKSAGRQYWETASLSDPLRRLVGKSRANVETVLLAFVRERNDGVEGHGLPGGYDPEADVAVIRGLIARAAPFLPIVADDSETLLIPPLGGRDGTPLKTLKLYGGDPICYRRLIATSAGKIRVEAQISRALLKREPVIFEVPNLLLELPARSAPEYSICEPGWAPDWRPFVLIPDRLAAIQEFTGRTVELTSLEEWADDMDSRRCMVHGDGGMGKTTLVIEFLHRLLEGETEVKWRPELITFYTAKKTRWGLQGLEHISAQDVGVADVAVEIARLHSTKPLDRSWYDKSPKEVVQKLAGLQAQMHLKRDDHLIILDNTETMAKNDDDIRALGSQINELSKHVGRVILTSRRREQIEAFPIQTESWSPEEGLEFLKKRGRTLKCQSIILAGPSTLKTYSKALNNKPIALEVFAQAASAPGESLERSFERVQRMQRQDLGQFLYDDAWTRLAPDMRHVMLLMSRIGDVIDQYIIQLCCRVANVNVAAASEAIEESKGIGTVTKIQGILQVAFNPEFSNYCAERTEVLDGKIVPSPENVSWIQKRYREFVTDASAQVRDRNTRAFVVPSARAAWKSFQDGNIDQAFVHYEAACSEDPDNGYLYDRFAYALFSQRRYDAALEKAMRATVLLPDEPEPWFTRGLVEARLGRADDAVKDLNRAESLGKPKHLCELQRAYAHVHSDPKDFESASQCVERALRLAPKDRFLGRFVAEATAFKNRWLRD</sequence>
<proteinExistence type="predicted"/>
<dbReference type="OrthoDB" id="51325at2"/>
<keyword evidence="3" id="KW-0067">ATP-binding</keyword>
<evidence type="ECO:0000256" key="1">
    <source>
        <dbReference type="ARBA" id="ARBA00022737"/>
    </source>
</evidence>
<dbReference type="SMART" id="SM00028">
    <property type="entry name" value="TPR"/>
    <property type="match status" value="4"/>
</dbReference>
<gene>
    <name evidence="3" type="ORF">DW355_02465</name>
</gene>
<keyword evidence="3" id="KW-0547">Nucleotide-binding</keyword>
<name>A0A4P6UID1_9BURK</name>
<dbReference type="InterPro" id="IPR011990">
    <property type="entry name" value="TPR-like_helical_dom_sf"/>
</dbReference>
<keyword evidence="2" id="KW-0802">TPR repeat</keyword>
<dbReference type="InterPro" id="IPR019734">
    <property type="entry name" value="TPR_rpt"/>
</dbReference>
<dbReference type="SUPFAM" id="SSF52540">
    <property type="entry name" value="P-loop containing nucleoside triphosphate hydrolases"/>
    <property type="match status" value="1"/>
</dbReference>
<dbReference type="RefSeq" id="WP_131277759.1">
    <property type="nucleotide sequence ID" value="NZ_CP031395.1"/>
</dbReference>